<comment type="caution">
    <text evidence="5">The sequence shown here is derived from an EMBL/GenBank/DDBJ whole genome shotgun (WGS) entry which is preliminary data.</text>
</comment>
<dbReference type="GO" id="GO:0005375">
    <property type="term" value="F:copper ion transmembrane transporter activity"/>
    <property type="evidence" value="ECO:0007669"/>
    <property type="project" value="UniProtKB-UniRule"/>
</dbReference>
<comment type="similarity">
    <text evidence="4">Belongs to the copper transporter (Ctr) (TC 1.A.56) family. SLC31A subfamily.</text>
</comment>
<evidence type="ECO:0000256" key="3">
    <source>
        <dbReference type="ARBA" id="ARBA00023136"/>
    </source>
</evidence>
<protein>
    <recommendedName>
        <fullName evidence="4">Copper transport protein</fullName>
    </recommendedName>
</protein>
<keyword evidence="6" id="KW-1185">Reference proteome</keyword>
<evidence type="ECO:0000313" key="6">
    <source>
        <dbReference type="Proteomes" id="UP001146351"/>
    </source>
</evidence>
<evidence type="ECO:0000256" key="1">
    <source>
        <dbReference type="ARBA" id="ARBA00022692"/>
    </source>
</evidence>
<proteinExistence type="inferred from homology"/>
<feature type="transmembrane region" description="Helical" evidence="4">
    <location>
        <begin position="135"/>
        <end position="153"/>
    </location>
</feature>
<feature type="transmembrane region" description="Helical" evidence="4">
    <location>
        <begin position="165"/>
        <end position="191"/>
    </location>
</feature>
<sequence>MESMDDTEHMGHPSGSMGMSFTNSHTAMLFSSAWTPSSPQAYAGTCIFLIILAIVDRGLIALKAVLERHWLDTHLNHRYVAIANKPTESGRINDDPDAKLATLITAQGVEESVKVVHTIPRGPIPWRFSIDLPRAALFLCIVGVSYLLCVSSHSFTKPRALTDPFLLFCSMLAAMTMNVGYFCSILAGAFLGELGVGRYSNHWSEHTH</sequence>
<reference evidence="5" key="1">
    <citation type="submission" date="2022-11" db="EMBL/GenBank/DDBJ databases">
        <authorList>
            <person name="Petersen C."/>
        </authorList>
    </citation>
    <scope>NUCLEOTIDE SEQUENCE</scope>
    <source>
        <strain evidence="5">IBT 21917</strain>
    </source>
</reference>
<name>A0A9W9INE7_9EURO</name>
<accession>A0A9W9INE7</accession>
<keyword evidence="4" id="KW-0187">Copper transport</keyword>
<dbReference type="PANTHER" id="PTHR12483">
    <property type="entry name" value="SOLUTE CARRIER FAMILY 31 COPPER TRANSPORTERS"/>
    <property type="match status" value="1"/>
</dbReference>
<dbReference type="Pfam" id="PF04145">
    <property type="entry name" value="Ctr"/>
    <property type="match status" value="2"/>
</dbReference>
<evidence type="ECO:0000256" key="4">
    <source>
        <dbReference type="RuleBase" id="RU367022"/>
    </source>
</evidence>
<dbReference type="InterPro" id="IPR007274">
    <property type="entry name" value="Cop_transporter"/>
</dbReference>
<reference evidence="5" key="2">
    <citation type="journal article" date="2023" name="IMA Fungus">
        <title>Comparative genomic study of the Penicillium genus elucidates a diverse pangenome and 15 lateral gene transfer events.</title>
        <authorList>
            <person name="Petersen C."/>
            <person name="Sorensen T."/>
            <person name="Nielsen M.R."/>
            <person name="Sondergaard T.E."/>
            <person name="Sorensen J.L."/>
            <person name="Fitzpatrick D.A."/>
            <person name="Frisvad J.C."/>
            <person name="Nielsen K.L."/>
        </authorList>
    </citation>
    <scope>NUCLEOTIDE SEQUENCE</scope>
    <source>
        <strain evidence="5">IBT 21917</strain>
    </source>
</reference>
<dbReference type="EMBL" id="JAPQKO010000002">
    <property type="protein sequence ID" value="KAJ5180105.1"/>
    <property type="molecule type" value="Genomic_DNA"/>
</dbReference>
<organism evidence="5 6">
    <name type="scientific">Penicillium capsulatum</name>
    <dbReference type="NCBI Taxonomy" id="69766"/>
    <lineage>
        <taxon>Eukaryota</taxon>
        <taxon>Fungi</taxon>
        <taxon>Dikarya</taxon>
        <taxon>Ascomycota</taxon>
        <taxon>Pezizomycotina</taxon>
        <taxon>Eurotiomycetes</taxon>
        <taxon>Eurotiomycetidae</taxon>
        <taxon>Eurotiales</taxon>
        <taxon>Aspergillaceae</taxon>
        <taxon>Penicillium</taxon>
    </lineage>
</organism>
<dbReference type="OrthoDB" id="73901at2759"/>
<dbReference type="AlphaFoldDB" id="A0A9W9INE7"/>
<comment type="subcellular location">
    <subcellularLocation>
        <location evidence="4">Membrane</location>
        <topology evidence="4">Multi-pass membrane protein</topology>
    </subcellularLocation>
</comment>
<gene>
    <name evidence="5" type="ORF">N7492_003315</name>
</gene>
<evidence type="ECO:0000313" key="5">
    <source>
        <dbReference type="EMBL" id="KAJ5180105.1"/>
    </source>
</evidence>
<keyword evidence="4" id="KW-0813">Transport</keyword>
<keyword evidence="2 4" id="KW-1133">Transmembrane helix</keyword>
<dbReference type="GO" id="GO:0005886">
    <property type="term" value="C:plasma membrane"/>
    <property type="evidence" value="ECO:0007669"/>
    <property type="project" value="TreeGrafter"/>
</dbReference>
<evidence type="ECO:0000256" key="2">
    <source>
        <dbReference type="ARBA" id="ARBA00022989"/>
    </source>
</evidence>
<keyword evidence="1 4" id="KW-0812">Transmembrane</keyword>
<keyword evidence="4" id="KW-0186">Copper</keyword>
<feature type="transmembrane region" description="Helical" evidence="4">
    <location>
        <begin position="41"/>
        <end position="60"/>
    </location>
</feature>
<dbReference type="PANTHER" id="PTHR12483:SF120">
    <property type="entry name" value="HIGH-AFFINITY COPPER TRANSPORTER CTRA2"/>
    <property type="match status" value="1"/>
</dbReference>
<dbReference type="Proteomes" id="UP001146351">
    <property type="component" value="Unassembled WGS sequence"/>
</dbReference>
<keyword evidence="4" id="KW-0406">Ion transport</keyword>
<keyword evidence="3 4" id="KW-0472">Membrane</keyword>